<dbReference type="InterPro" id="IPR039424">
    <property type="entry name" value="SBP_5"/>
</dbReference>
<dbReference type="Gene3D" id="3.40.190.10">
    <property type="entry name" value="Periplasmic binding protein-like II"/>
    <property type="match status" value="1"/>
</dbReference>
<dbReference type="GO" id="GO:1904680">
    <property type="term" value="F:peptide transmembrane transporter activity"/>
    <property type="evidence" value="ECO:0007669"/>
    <property type="project" value="TreeGrafter"/>
</dbReference>
<dbReference type="SUPFAM" id="SSF53850">
    <property type="entry name" value="Periplasmic binding protein-like II"/>
    <property type="match status" value="1"/>
</dbReference>
<dbReference type="PANTHER" id="PTHR30290:SF9">
    <property type="entry name" value="OLIGOPEPTIDE-BINDING PROTEIN APPA"/>
    <property type="match status" value="1"/>
</dbReference>
<dbReference type="PANTHER" id="PTHR30290">
    <property type="entry name" value="PERIPLASMIC BINDING COMPONENT OF ABC TRANSPORTER"/>
    <property type="match status" value="1"/>
</dbReference>
<organism evidence="6 7">
    <name type="scientific">Thermanaerovibrio acidaminovorans (strain ATCC 49978 / DSM 6589 / Su883)</name>
    <name type="common">Selenomonas acidaminovorans</name>
    <dbReference type="NCBI Taxonomy" id="525903"/>
    <lineage>
        <taxon>Bacteria</taxon>
        <taxon>Thermotogati</taxon>
        <taxon>Synergistota</taxon>
        <taxon>Synergistia</taxon>
        <taxon>Synergistales</taxon>
        <taxon>Synergistaceae</taxon>
        <taxon>Thermanaerovibrio</taxon>
    </lineage>
</organism>
<keyword evidence="7" id="KW-1185">Reference proteome</keyword>
<feature type="chain" id="PRO_5003020851" evidence="4">
    <location>
        <begin position="25"/>
        <end position="544"/>
    </location>
</feature>
<dbReference type="EMBL" id="CP001818">
    <property type="protein sequence ID" value="ACZ18249.1"/>
    <property type="molecule type" value="Genomic_DNA"/>
</dbReference>
<reference evidence="6 7" key="1">
    <citation type="journal article" date="2009" name="Stand. Genomic Sci.">
        <title>Complete genome sequence of Thermanaerovibrio acidaminovorans type strain (Su883).</title>
        <authorList>
            <person name="Chovatia M."/>
            <person name="Sikorski J."/>
            <person name="Schroder M."/>
            <person name="Lapidus A."/>
            <person name="Nolan M."/>
            <person name="Tice H."/>
            <person name="Glavina Del Rio T."/>
            <person name="Copeland A."/>
            <person name="Cheng J.F."/>
            <person name="Lucas S."/>
            <person name="Chen F."/>
            <person name="Bruce D."/>
            <person name="Goodwin L."/>
            <person name="Pitluck S."/>
            <person name="Ivanova N."/>
            <person name="Mavromatis K."/>
            <person name="Ovchinnikova G."/>
            <person name="Pati A."/>
            <person name="Chen A."/>
            <person name="Palaniappan K."/>
            <person name="Land M."/>
            <person name="Hauser L."/>
            <person name="Chang Y.J."/>
            <person name="Jeffries C.D."/>
            <person name="Chain P."/>
            <person name="Saunders E."/>
            <person name="Detter J.C."/>
            <person name="Brettin T."/>
            <person name="Rohde M."/>
            <person name="Goker M."/>
            <person name="Spring S."/>
            <person name="Bristow J."/>
            <person name="Markowitz V."/>
            <person name="Hugenholtz P."/>
            <person name="Kyrpides N.C."/>
            <person name="Klenk H.P."/>
            <person name="Eisen J.A."/>
        </authorList>
    </citation>
    <scope>NUCLEOTIDE SEQUENCE [LARGE SCALE GENOMIC DNA]</scope>
    <source>
        <strain evidence="7">ATCC 49978 / DSM 6589 / Su883</strain>
    </source>
</reference>
<dbReference type="PIRSF" id="PIRSF002741">
    <property type="entry name" value="MppA"/>
    <property type="match status" value="1"/>
</dbReference>
<comment type="similarity">
    <text evidence="1">Belongs to the bacterial solute-binding protein 5 family.</text>
</comment>
<dbReference type="HOGENOM" id="CLU_017028_7_0_0"/>
<dbReference type="InterPro" id="IPR030678">
    <property type="entry name" value="Peptide/Ni-bd"/>
</dbReference>
<dbReference type="Proteomes" id="UP000002030">
    <property type="component" value="Chromosome"/>
</dbReference>
<dbReference type="GO" id="GO:0043190">
    <property type="term" value="C:ATP-binding cassette (ABC) transporter complex"/>
    <property type="evidence" value="ECO:0007669"/>
    <property type="project" value="InterPro"/>
</dbReference>
<dbReference type="PATRIC" id="fig|525903.6.peg.8"/>
<evidence type="ECO:0000256" key="1">
    <source>
        <dbReference type="ARBA" id="ARBA00005695"/>
    </source>
</evidence>
<dbReference type="PROSITE" id="PS01040">
    <property type="entry name" value="SBP_BACTERIAL_5"/>
    <property type="match status" value="1"/>
</dbReference>
<proteinExistence type="inferred from homology"/>
<keyword evidence="2" id="KW-0813">Transport</keyword>
<evidence type="ECO:0000259" key="5">
    <source>
        <dbReference type="Pfam" id="PF00496"/>
    </source>
</evidence>
<dbReference type="Gene3D" id="3.10.105.10">
    <property type="entry name" value="Dipeptide-binding Protein, Domain 3"/>
    <property type="match status" value="1"/>
</dbReference>
<dbReference type="KEGG" id="tai:Taci_0008"/>
<evidence type="ECO:0000256" key="4">
    <source>
        <dbReference type="SAM" id="SignalP"/>
    </source>
</evidence>
<dbReference type="OrthoDB" id="774at2"/>
<dbReference type="GO" id="GO:0042597">
    <property type="term" value="C:periplasmic space"/>
    <property type="evidence" value="ECO:0007669"/>
    <property type="project" value="UniProtKB-ARBA"/>
</dbReference>
<dbReference type="EnsemblBacteria" id="ACZ18249">
    <property type="protein sequence ID" value="ACZ18249"/>
    <property type="gene ID" value="Taci_0008"/>
</dbReference>
<gene>
    <name evidence="6" type="ordered locus">Taci_0008</name>
</gene>
<protein>
    <submittedName>
        <fullName evidence="6">Extracellular solute-binding protein family 5</fullName>
    </submittedName>
</protein>
<accession>D1B7J6</accession>
<evidence type="ECO:0000256" key="2">
    <source>
        <dbReference type="ARBA" id="ARBA00022448"/>
    </source>
</evidence>
<dbReference type="CDD" id="cd00995">
    <property type="entry name" value="PBP2_NikA_DppA_OppA_like"/>
    <property type="match status" value="1"/>
</dbReference>
<sequence length="544" mass="61861">MRKKAVLLLLALGVMSLMSLPALAADKPVYGGTLVYREASDPPKIDPAFTTDTTSDRASNLIFETLVINSPDGKRILPCLAESWTINKDSTVFTFKLRKGVKFHSVSEGKPTLNKGREVKAEDVKYSFERLVRLKSPRAYFVEQIKGYKEFTEGKAKEWTGIKVLDPYTVQFTLEYPFAPFLAVLAYHAFSVVPREDAEKWGKDFSFHPVGTGPFVFKEWKHDQRFVVERNPHYWGKDAQGNRLPYVDRVEIRIVPDNSVAWLEFKKGNIDILSAIPNEYYKECKGLYGPKKLFVERPGVGTFYIGMNTSKPPFKDNVKLRQALNWAIDRQAISDLILSGRNRPVKGVLPPSMPGFNPNLKGYGYDPAKAKKLLAEAGYPKGLTVEFQFNSGGSNRQIAEAVQAQLSQIGVNVKLKELDWGAHLDMCDRGETQMYRMTWVVDYMDPDNFLFVNLHSSNAGSKGNYSFYKNPKVDRLLSEARRESNWNKRMKLYQEAEQLIVNDAPWIFMMATSSSMVHQPNVKNVVLHAMGDYMTDLSRVWKVK</sequence>
<evidence type="ECO:0000313" key="6">
    <source>
        <dbReference type="EMBL" id="ACZ18249.1"/>
    </source>
</evidence>
<dbReference type="Pfam" id="PF00496">
    <property type="entry name" value="SBP_bac_5"/>
    <property type="match status" value="1"/>
</dbReference>
<dbReference type="InterPro" id="IPR023765">
    <property type="entry name" value="SBP_5_CS"/>
</dbReference>
<evidence type="ECO:0000313" key="7">
    <source>
        <dbReference type="Proteomes" id="UP000002030"/>
    </source>
</evidence>
<keyword evidence="3 4" id="KW-0732">Signal</keyword>
<dbReference type="eggNOG" id="COG0747">
    <property type="taxonomic scope" value="Bacteria"/>
</dbReference>
<dbReference type="Gene3D" id="3.90.76.10">
    <property type="entry name" value="Dipeptide-binding Protein, Domain 1"/>
    <property type="match status" value="1"/>
</dbReference>
<dbReference type="GO" id="GO:0015833">
    <property type="term" value="P:peptide transport"/>
    <property type="evidence" value="ECO:0007669"/>
    <property type="project" value="TreeGrafter"/>
</dbReference>
<dbReference type="STRING" id="525903.Taci_0008"/>
<dbReference type="RefSeq" id="WP_012868765.1">
    <property type="nucleotide sequence ID" value="NC_013522.1"/>
</dbReference>
<evidence type="ECO:0000256" key="3">
    <source>
        <dbReference type="ARBA" id="ARBA00022729"/>
    </source>
</evidence>
<feature type="domain" description="Solute-binding protein family 5" evidence="5">
    <location>
        <begin position="77"/>
        <end position="460"/>
    </location>
</feature>
<name>D1B7J6_THEAS</name>
<feature type="signal peptide" evidence="4">
    <location>
        <begin position="1"/>
        <end position="24"/>
    </location>
</feature>
<dbReference type="AlphaFoldDB" id="D1B7J6"/>
<dbReference type="InterPro" id="IPR000914">
    <property type="entry name" value="SBP_5_dom"/>
</dbReference>